<gene>
    <name evidence="1" type="ORF">Ani05nite_31750</name>
</gene>
<organism evidence="1 2">
    <name type="scientific">Actinoplanes nipponensis</name>
    <dbReference type="NCBI Taxonomy" id="135950"/>
    <lineage>
        <taxon>Bacteria</taxon>
        <taxon>Bacillati</taxon>
        <taxon>Actinomycetota</taxon>
        <taxon>Actinomycetes</taxon>
        <taxon>Micromonosporales</taxon>
        <taxon>Micromonosporaceae</taxon>
        <taxon>Actinoplanes</taxon>
    </lineage>
</organism>
<accession>A0A919MLL5</accession>
<dbReference type="Proteomes" id="UP000647172">
    <property type="component" value="Unassembled WGS sequence"/>
</dbReference>
<protein>
    <submittedName>
        <fullName evidence="1">Uncharacterized protein</fullName>
    </submittedName>
</protein>
<sequence length="312" mass="34466">MRVSLTPDVFAEATALRPLLNILNCFTTERHDWAATTEIIEAAYGYLEREASSMASTIAQLGEKAIVSSVWGSNSADAVQVSAEDLEDAADDLCQPAVLVVEDQENDGCFVKSVASALGHTRLIDAIDRGWLVIRHAGGERLELVAKNELLTFRRLSRIAALLDSDRWTPSDRTNNHVKAERLTALGISVHVLELREAENYVPSRILALIGKPAETSKKLEALKSLTPSQRGYYDMKFGFGPVASPPRIRAEQTELFSTIDMPTLLRLRGGFGRKVLAAMYENRARLKQSDLAALGVEQELEEMLMRIESLV</sequence>
<name>A0A919MLL5_9ACTN</name>
<keyword evidence="2" id="KW-1185">Reference proteome</keyword>
<dbReference type="AlphaFoldDB" id="A0A919MLL5"/>
<comment type="caution">
    <text evidence="1">The sequence shown here is derived from an EMBL/GenBank/DDBJ whole genome shotgun (WGS) entry which is preliminary data.</text>
</comment>
<evidence type="ECO:0000313" key="1">
    <source>
        <dbReference type="EMBL" id="GIE49641.1"/>
    </source>
</evidence>
<evidence type="ECO:0000313" key="2">
    <source>
        <dbReference type="Proteomes" id="UP000647172"/>
    </source>
</evidence>
<reference evidence="1" key="1">
    <citation type="submission" date="2021-01" db="EMBL/GenBank/DDBJ databases">
        <title>Whole genome shotgun sequence of Actinoplanes nipponensis NBRC 14063.</title>
        <authorList>
            <person name="Komaki H."/>
            <person name="Tamura T."/>
        </authorList>
    </citation>
    <scope>NUCLEOTIDE SEQUENCE</scope>
    <source>
        <strain evidence="1">NBRC 14063</strain>
    </source>
</reference>
<proteinExistence type="predicted"/>
<dbReference type="EMBL" id="BOMQ01000036">
    <property type="protein sequence ID" value="GIE49641.1"/>
    <property type="molecule type" value="Genomic_DNA"/>
</dbReference>